<dbReference type="PANTHER" id="PTHR30480:SF13">
    <property type="entry name" value="BETA-HEXOSAMINIDASE"/>
    <property type="match status" value="1"/>
</dbReference>
<feature type="transmembrane region" description="Helical" evidence="7">
    <location>
        <begin position="733"/>
        <end position="753"/>
    </location>
</feature>
<gene>
    <name evidence="9" type="ORF">MARGE09_P1365</name>
</gene>
<dbReference type="RefSeq" id="WP_236986639.1">
    <property type="nucleotide sequence ID" value="NZ_AP023086.1"/>
</dbReference>
<feature type="coiled-coil region" evidence="6">
    <location>
        <begin position="685"/>
        <end position="725"/>
    </location>
</feature>
<proteinExistence type="inferred from homology"/>
<keyword evidence="4 9" id="KW-0378">Hydrolase</keyword>
<dbReference type="InterPro" id="IPR017853">
    <property type="entry name" value="GH"/>
</dbReference>
<comment type="similarity">
    <text evidence="2">Belongs to the glycosyl hydrolase 3 family.</text>
</comment>
<evidence type="ECO:0000256" key="1">
    <source>
        <dbReference type="ARBA" id="ARBA00001231"/>
    </source>
</evidence>
<dbReference type="InterPro" id="IPR036962">
    <property type="entry name" value="Glyco_hydro_3_N_sf"/>
</dbReference>
<dbReference type="InterPro" id="IPR050226">
    <property type="entry name" value="NagZ_Beta-hexosaminidase"/>
</dbReference>
<dbReference type="Proteomes" id="UP001320119">
    <property type="component" value="Chromosome"/>
</dbReference>
<evidence type="ECO:0000259" key="8">
    <source>
        <dbReference type="Pfam" id="PF00933"/>
    </source>
</evidence>
<dbReference type="GO" id="GO:0009254">
    <property type="term" value="P:peptidoglycan turnover"/>
    <property type="evidence" value="ECO:0007669"/>
    <property type="project" value="TreeGrafter"/>
</dbReference>
<accession>A0AAN1WGH2</accession>
<dbReference type="AlphaFoldDB" id="A0AAN1WGH2"/>
<evidence type="ECO:0000256" key="5">
    <source>
        <dbReference type="ARBA" id="ARBA00023295"/>
    </source>
</evidence>
<name>A0AAN1WGH2_9GAMM</name>
<dbReference type="InterPro" id="IPR001764">
    <property type="entry name" value="Glyco_hydro_3_N"/>
</dbReference>
<evidence type="ECO:0000256" key="4">
    <source>
        <dbReference type="ARBA" id="ARBA00022801"/>
    </source>
</evidence>
<dbReference type="EC" id="3.2.1.52" evidence="3"/>
<keyword evidence="7" id="KW-1133">Transmembrane helix</keyword>
<dbReference type="GO" id="GO:0005975">
    <property type="term" value="P:carbohydrate metabolic process"/>
    <property type="evidence" value="ECO:0007669"/>
    <property type="project" value="InterPro"/>
</dbReference>
<evidence type="ECO:0000256" key="3">
    <source>
        <dbReference type="ARBA" id="ARBA00012663"/>
    </source>
</evidence>
<dbReference type="KEGG" id="marq:MARGE09_P1365"/>
<dbReference type="GO" id="GO:0004563">
    <property type="term" value="F:beta-N-acetylhexosaminidase activity"/>
    <property type="evidence" value="ECO:0007669"/>
    <property type="project" value="UniProtKB-EC"/>
</dbReference>
<comment type="catalytic activity">
    <reaction evidence="1">
        <text>Hydrolysis of terminal non-reducing N-acetyl-D-hexosamine residues in N-acetyl-beta-D-hexosaminides.</text>
        <dbReference type="EC" id="3.2.1.52"/>
    </reaction>
</comment>
<evidence type="ECO:0000313" key="9">
    <source>
        <dbReference type="EMBL" id="BCD97164.1"/>
    </source>
</evidence>
<evidence type="ECO:0000313" key="10">
    <source>
        <dbReference type="Proteomes" id="UP001320119"/>
    </source>
</evidence>
<evidence type="ECO:0000256" key="2">
    <source>
        <dbReference type="ARBA" id="ARBA00005336"/>
    </source>
</evidence>
<dbReference type="Pfam" id="PF00933">
    <property type="entry name" value="Glyco_hydro_3"/>
    <property type="match status" value="1"/>
</dbReference>
<sequence length="819" mass="92149">MKMSSTIIASIFLLMPIIKSTILVANAAPSELNEQEIKIINQFSENVAIEDAIGQLLIIGAAGDTKNYPGNPRLEEQIATLGVGGVMLNSYNYEKQNDSELHLESINSIIGFHNHLQSLSDKSKLKLPIFLAADFEGPSFTSFPGAVIQPPPALTLASTANAKLIRLNGKAVGFQLSTLGINMLLGPVLDIDRSTQGDADKTIKNRSFGGSPDRVYNSASHFVTGIREAGVLSIAKHFPGLGSVIGSMHSTKKFPTYYGGASRLKQELLPYKNFSKYLDGIMTSHVYLDFLEADKQQPITFSKLFVTNLLQKNNPVLIKSIDIPGLNFSEKLILSDDLTDMGSIIQYRKKYNKSHTDIAIEALESGHDMLIFSHVELPNTPKRGINEAFHYNDLKTLVSELTLRIQNNERLEKRFRSSLKKIIYYKATHNKKLGGSTSEMLLGIRGAWIKQKLQNIDDLTKPEFLKRTKHKDIKDLVKITIDNATIKLHEISKDTANISDLNSDTNIHFYIEEDYIDNYKIAFAHKFKSSQFFPICKSEKHTKNCTPRLHSRGKLNKALEASLKDKSVDKIIFTALNIDDMDSLEKMRLDFKPKALEKIILLIHYTPTIISKELSSRINIYGNFTKHSLSFKSDIDLLNGEINPKNKDQLPINFGGNPDALNENPIKINPAKGFEPIKYYATAKEKQLTLEIESLKEKIIEQEKLKQQEENIKKKKDPIKQQENKKYNHKTTLQWIIIALAIAFLILTAKIYSKRNGQIIERKEGLLSRIHDNVFSDTKVPALIILSITLTLIAFKIDPTIIPPCAPSENSEHPIFKKQ</sequence>
<dbReference type="EMBL" id="AP023086">
    <property type="protein sequence ID" value="BCD97164.1"/>
    <property type="molecule type" value="Genomic_DNA"/>
</dbReference>
<keyword evidence="5 9" id="KW-0326">Glycosidase</keyword>
<keyword evidence="7" id="KW-0812">Transmembrane</keyword>
<keyword evidence="10" id="KW-1185">Reference proteome</keyword>
<evidence type="ECO:0000256" key="7">
    <source>
        <dbReference type="SAM" id="Phobius"/>
    </source>
</evidence>
<dbReference type="Gene3D" id="3.20.20.300">
    <property type="entry name" value="Glycoside hydrolase, family 3, N-terminal domain"/>
    <property type="match status" value="1"/>
</dbReference>
<organism evidence="9 10">
    <name type="scientific">Marinagarivorans cellulosilyticus</name>
    <dbReference type="NCBI Taxonomy" id="2721545"/>
    <lineage>
        <taxon>Bacteria</taxon>
        <taxon>Pseudomonadati</taxon>
        <taxon>Pseudomonadota</taxon>
        <taxon>Gammaproteobacteria</taxon>
        <taxon>Cellvibrionales</taxon>
        <taxon>Cellvibrionaceae</taxon>
        <taxon>Marinagarivorans</taxon>
    </lineage>
</organism>
<keyword evidence="7" id="KW-0472">Membrane</keyword>
<feature type="domain" description="Glycoside hydrolase family 3 N-terminal" evidence="8">
    <location>
        <begin position="49"/>
        <end position="399"/>
    </location>
</feature>
<evidence type="ECO:0000256" key="6">
    <source>
        <dbReference type="SAM" id="Coils"/>
    </source>
</evidence>
<protein>
    <recommendedName>
        <fullName evidence="3">beta-N-acetylhexosaminidase</fullName>
        <ecNumber evidence="3">3.2.1.52</ecNumber>
    </recommendedName>
</protein>
<reference evidence="9 10" key="1">
    <citation type="journal article" date="2022" name="IScience">
        <title>An ultrasensitive nanofiber-based assay for enzymatic hydrolysis and deep-sea microbial degradation of cellulose.</title>
        <authorList>
            <person name="Tsudome M."/>
            <person name="Tachioka M."/>
            <person name="Miyazaki M."/>
            <person name="Uchimura K."/>
            <person name="Tsuda M."/>
            <person name="Takaki Y."/>
            <person name="Deguchi S."/>
        </authorList>
    </citation>
    <scope>NUCLEOTIDE SEQUENCE [LARGE SCALE GENOMIC DNA]</scope>
    <source>
        <strain evidence="9 10">GE09</strain>
    </source>
</reference>
<keyword evidence="6" id="KW-0175">Coiled coil</keyword>
<dbReference type="PANTHER" id="PTHR30480">
    <property type="entry name" value="BETA-HEXOSAMINIDASE-RELATED"/>
    <property type="match status" value="1"/>
</dbReference>
<dbReference type="SUPFAM" id="SSF51445">
    <property type="entry name" value="(Trans)glycosidases"/>
    <property type="match status" value="1"/>
</dbReference>